<dbReference type="EMBL" id="MH035717">
    <property type="protein sequence ID" value="AWV66908.1"/>
    <property type="molecule type" value="Genomic_DNA"/>
</dbReference>
<dbReference type="PRINTS" id="PR00409">
    <property type="entry name" value="PHDIOXRDTASE"/>
</dbReference>
<evidence type="ECO:0000313" key="11">
    <source>
        <dbReference type="EMBL" id="AWV66908.1"/>
    </source>
</evidence>
<dbReference type="GO" id="GO:0046872">
    <property type="term" value="F:metal ion binding"/>
    <property type="evidence" value="ECO:0007669"/>
    <property type="project" value="UniProtKB-KW"/>
</dbReference>
<dbReference type="EMBL" id="MH016240">
    <property type="protein sequence ID" value="AWS00965.1"/>
    <property type="molecule type" value="Genomic_DNA"/>
</dbReference>
<dbReference type="Gene3D" id="2.102.10.10">
    <property type="entry name" value="Rieske [2Fe-2S] iron-sulphur domain"/>
    <property type="match status" value="1"/>
</dbReference>
<accession>A0A2U9IY48</accession>
<keyword evidence="10" id="KW-0808">Transferase</keyword>
<dbReference type="PANTHER" id="PTHR47354:SF1">
    <property type="entry name" value="CARNITINE MONOOXYGENASE REDUCTASE SUBUNIT"/>
    <property type="match status" value="1"/>
</dbReference>
<protein>
    <submittedName>
        <fullName evidence="10">N-demethylase reductase</fullName>
    </submittedName>
    <submittedName>
        <fullName evidence="11">NdmD</fullName>
    </submittedName>
</protein>
<dbReference type="InterPro" id="IPR001041">
    <property type="entry name" value="2Fe-2S_ferredoxin-type"/>
</dbReference>
<keyword evidence="3" id="KW-0479">Metal-binding</keyword>
<evidence type="ECO:0000256" key="1">
    <source>
        <dbReference type="ARBA" id="ARBA00022630"/>
    </source>
</evidence>
<dbReference type="InterPro" id="IPR017927">
    <property type="entry name" value="FAD-bd_FR_type"/>
</dbReference>
<gene>
    <name evidence="10" type="primary">ndmD</name>
</gene>
<reference evidence="10" key="1">
    <citation type="submission" date="2018-03" db="EMBL/GenBank/DDBJ databases">
        <title>Caffeine degrading genes from Pseudomonas sp. NCIM 5235.</title>
        <authorList>
            <person name="Retnadhas S."/>
            <person name="Gummadi S.N."/>
        </authorList>
    </citation>
    <scope>NUCLEOTIDE SEQUENCE</scope>
    <source>
        <strain evidence="10">NCIM 5235</strain>
    </source>
</reference>
<evidence type="ECO:0000259" key="7">
    <source>
        <dbReference type="PROSITE" id="PS51085"/>
    </source>
</evidence>
<dbReference type="InterPro" id="IPR036010">
    <property type="entry name" value="2Fe-2S_ferredoxin-like_sf"/>
</dbReference>
<evidence type="ECO:0000259" key="8">
    <source>
        <dbReference type="PROSITE" id="PS51296"/>
    </source>
</evidence>
<evidence type="ECO:0000259" key="9">
    <source>
        <dbReference type="PROSITE" id="PS51384"/>
    </source>
</evidence>
<dbReference type="PROSITE" id="PS51296">
    <property type="entry name" value="RIESKE"/>
    <property type="match status" value="1"/>
</dbReference>
<dbReference type="InterPro" id="IPR050415">
    <property type="entry name" value="MRET"/>
</dbReference>
<dbReference type="PROSITE" id="PS51384">
    <property type="entry name" value="FAD_FR"/>
    <property type="match status" value="1"/>
</dbReference>
<dbReference type="CDD" id="cd06185">
    <property type="entry name" value="PDR_like"/>
    <property type="match status" value="1"/>
</dbReference>
<dbReference type="GO" id="GO:0032259">
    <property type="term" value="P:methylation"/>
    <property type="evidence" value="ECO:0007669"/>
    <property type="project" value="UniProtKB-KW"/>
</dbReference>
<evidence type="ECO:0000313" key="10">
    <source>
        <dbReference type="EMBL" id="AWS00965.1"/>
    </source>
</evidence>
<dbReference type="Gene3D" id="3.40.50.80">
    <property type="entry name" value="Nucleotide-binding domain of ferredoxin-NADP reductase (FNR) module"/>
    <property type="match status" value="1"/>
</dbReference>
<evidence type="ECO:0000256" key="4">
    <source>
        <dbReference type="ARBA" id="ARBA00023002"/>
    </source>
</evidence>
<dbReference type="InterPro" id="IPR017938">
    <property type="entry name" value="Riboflavin_synthase-like_b-brl"/>
</dbReference>
<dbReference type="PROSITE" id="PS00197">
    <property type="entry name" value="2FE2S_FER_1"/>
    <property type="match status" value="1"/>
</dbReference>
<keyword evidence="1" id="KW-0285">Flavoprotein</keyword>
<dbReference type="Pfam" id="PF00111">
    <property type="entry name" value="Fer2"/>
    <property type="match status" value="1"/>
</dbReference>
<dbReference type="SUPFAM" id="SSF54292">
    <property type="entry name" value="2Fe-2S ferredoxin-like"/>
    <property type="match status" value="1"/>
</dbReference>
<feature type="domain" description="Rieske" evidence="8">
    <location>
        <begin position="9"/>
        <end position="114"/>
    </location>
</feature>
<dbReference type="PROSITE" id="PS51085">
    <property type="entry name" value="2FE2S_FER_2"/>
    <property type="match status" value="1"/>
</dbReference>
<feature type="domain" description="FAD-binding FR-type" evidence="9">
    <location>
        <begin position="272"/>
        <end position="373"/>
    </location>
</feature>
<evidence type="ECO:0000256" key="6">
    <source>
        <dbReference type="ARBA" id="ARBA00023014"/>
    </source>
</evidence>
<dbReference type="GO" id="GO:0016491">
    <property type="term" value="F:oxidoreductase activity"/>
    <property type="evidence" value="ECO:0007669"/>
    <property type="project" value="UniProtKB-KW"/>
</dbReference>
<keyword evidence="4" id="KW-0560">Oxidoreductase</keyword>
<dbReference type="SUPFAM" id="SSF50022">
    <property type="entry name" value="ISP domain"/>
    <property type="match status" value="1"/>
</dbReference>
<reference evidence="11" key="2">
    <citation type="submission" date="2018-03" db="EMBL/GenBank/DDBJ databases">
        <title>Identification and characterization of oxidoreductase component (NdmD) of methylxanthine oxygenase system in Pseudomonas sp. NCIM 5235.</title>
        <authorList>
            <person name="Retnadhas S."/>
            <person name="Gummadi S.N."/>
        </authorList>
    </citation>
    <scope>NUCLEOTIDE SEQUENCE</scope>
    <source>
        <strain evidence="11">NCIM 5235</strain>
    </source>
</reference>
<keyword evidence="5" id="KW-0408">Iron</keyword>
<dbReference type="Pfam" id="PF00355">
    <property type="entry name" value="Rieske"/>
    <property type="match status" value="1"/>
</dbReference>
<keyword evidence="10" id="KW-0489">Methyltransferase</keyword>
<dbReference type="InterPro" id="IPR001433">
    <property type="entry name" value="OxRdtase_FAD/NAD-bd"/>
</dbReference>
<proteinExistence type="predicted"/>
<dbReference type="InterPro" id="IPR039261">
    <property type="entry name" value="FNR_nucleotide-bd"/>
</dbReference>
<name>A0A2U9IY48_9PSED</name>
<dbReference type="AlphaFoldDB" id="A0A2U9IY48"/>
<organism evidence="10">
    <name type="scientific">Pseudomonas sp. NCIM 5235</name>
    <dbReference type="NCBI Taxonomy" id="1793131"/>
    <lineage>
        <taxon>Bacteria</taxon>
        <taxon>Pseudomonadati</taxon>
        <taxon>Pseudomonadota</taxon>
        <taxon>Gammaproteobacteria</taxon>
        <taxon>Pseudomonadales</taxon>
        <taxon>Pseudomonadaceae</taxon>
        <taxon>Pseudomonas</taxon>
    </lineage>
</organism>
<dbReference type="Gene3D" id="2.40.30.10">
    <property type="entry name" value="Translation factors"/>
    <property type="match status" value="1"/>
</dbReference>
<evidence type="ECO:0000256" key="5">
    <source>
        <dbReference type="ARBA" id="ARBA00023004"/>
    </source>
</evidence>
<dbReference type="CDD" id="cd00207">
    <property type="entry name" value="fer2"/>
    <property type="match status" value="1"/>
</dbReference>
<dbReference type="SUPFAM" id="SSF63380">
    <property type="entry name" value="Riboflavin synthase domain-like"/>
    <property type="match status" value="1"/>
</dbReference>
<dbReference type="Pfam" id="PF00175">
    <property type="entry name" value="NAD_binding_1"/>
    <property type="match status" value="1"/>
</dbReference>
<evidence type="ECO:0000256" key="2">
    <source>
        <dbReference type="ARBA" id="ARBA00022714"/>
    </source>
</evidence>
<dbReference type="InterPro" id="IPR006058">
    <property type="entry name" value="2Fe2S_fd_BS"/>
</dbReference>
<dbReference type="InterPro" id="IPR036922">
    <property type="entry name" value="Rieske_2Fe-2S_sf"/>
</dbReference>
<dbReference type="CDD" id="cd03469">
    <property type="entry name" value="Rieske_RO_Alpha_N"/>
    <property type="match status" value="1"/>
</dbReference>
<sequence length="588" mass="64920">MNKVDLNQWFPIATPEDLPKRHVFHATLMGQEMAVWRDDNGAVNVWENRCPHRGLRLTLGANTGSELRCQYHGWTYETGTGGCTFVPAHRDATEPSKARVNSFPAREKHGLIWTSLGQPAGEPISILDDAQLVNAVKTNLHSTVVGTEIDNLISVLRSNLSAFVDVFGVQDVDDLHLKTMQQDRAILVTKTGAVAIHLYFQRATITKTLVHAQALTPGRSGYELQKNFAFAMSTIRRLAEAQSSELINIKDISEQTIEEVEVVKENLTKAPPTQYLCEVVTRTQETGDINSYWLKPIGYPLPAFTAGMHVSITTPHGCIRQYSLVNAPDEQESFIIGVKKELQSRGGSKSMHELVKVGTQLKLTLPRNGFPFVPTGKRPILIAGGIGITPILCMAQALSQQGTPFEIHYFARGAEHVPFQDRLTALGESLNLHFGLGPDETKAKLADIMWEHEPDSIDVYTCGPQPMIETVSAVALEHGVAEDSIRFEFFSKKNDTPVSDEEYEVELSKTGQSFVVPSGSTLLQACLDNDVHIEASCEQGVCGTCMTAVVSGDIEHHDTYLSKKERESGKWIMPCVSRCKSKKIVLDL</sequence>
<dbReference type="InterPro" id="IPR012675">
    <property type="entry name" value="Beta-grasp_dom_sf"/>
</dbReference>
<dbReference type="GO" id="GO:0008168">
    <property type="term" value="F:methyltransferase activity"/>
    <property type="evidence" value="ECO:0007669"/>
    <property type="project" value="UniProtKB-KW"/>
</dbReference>
<dbReference type="SUPFAM" id="SSF52343">
    <property type="entry name" value="Ferredoxin reductase-like, C-terminal NADP-linked domain"/>
    <property type="match status" value="1"/>
</dbReference>
<dbReference type="Gene3D" id="3.10.20.30">
    <property type="match status" value="1"/>
</dbReference>
<evidence type="ECO:0000256" key="3">
    <source>
        <dbReference type="ARBA" id="ARBA00022723"/>
    </source>
</evidence>
<dbReference type="InterPro" id="IPR017941">
    <property type="entry name" value="Rieske_2Fe-2S"/>
</dbReference>
<keyword evidence="2" id="KW-0001">2Fe-2S</keyword>
<dbReference type="SMR" id="A0A2U9IY48"/>
<feature type="domain" description="2Fe-2S ferredoxin-type" evidence="7">
    <location>
        <begin position="503"/>
        <end position="588"/>
    </location>
</feature>
<dbReference type="GO" id="GO:0051537">
    <property type="term" value="F:2 iron, 2 sulfur cluster binding"/>
    <property type="evidence" value="ECO:0007669"/>
    <property type="project" value="UniProtKB-KW"/>
</dbReference>
<dbReference type="PANTHER" id="PTHR47354">
    <property type="entry name" value="NADH OXIDOREDUCTASE HCR"/>
    <property type="match status" value="1"/>
</dbReference>
<keyword evidence="6" id="KW-0411">Iron-sulfur</keyword>